<keyword evidence="5" id="KW-1185">Reference proteome</keyword>
<dbReference type="InterPro" id="IPR055256">
    <property type="entry name" value="KH_1_KHDC4/BBP-like"/>
</dbReference>
<dbReference type="InterPro" id="IPR045071">
    <property type="entry name" value="BBP-like"/>
</dbReference>
<evidence type="ECO:0000256" key="2">
    <source>
        <dbReference type="SAM" id="MobiDB-lite"/>
    </source>
</evidence>
<accession>A0A183J2Z9</accession>
<protein>
    <submittedName>
        <fullName evidence="6">KH domain-containing protein</fullName>
    </submittedName>
</protein>
<organism evidence="6">
    <name type="scientific">Soboliphyme baturini</name>
    <dbReference type="NCBI Taxonomy" id="241478"/>
    <lineage>
        <taxon>Eukaryota</taxon>
        <taxon>Metazoa</taxon>
        <taxon>Ecdysozoa</taxon>
        <taxon>Nematoda</taxon>
        <taxon>Enoplea</taxon>
        <taxon>Dorylaimia</taxon>
        <taxon>Dioctophymatida</taxon>
        <taxon>Dioctophymatoidea</taxon>
        <taxon>Soboliphymatidae</taxon>
        <taxon>Soboliphyme</taxon>
    </lineage>
</organism>
<dbReference type="GO" id="GO:0003729">
    <property type="term" value="F:mRNA binding"/>
    <property type="evidence" value="ECO:0007669"/>
    <property type="project" value="TreeGrafter"/>
</dbReference>
<dbReference type="SUPFAM" id="SSF54791">
    <property type="entry name" value="Eukaryotic type KH-domain (KH-domain type I)"/>
    <property type="match status" value="1"/>
</dbReference>
<dbReference type="SMART" id="SM00322">
    <property type="entry name" value="KH"/>
    <property type="match status" value="1"/>
</dbReference>
<dbReference type="EMBL" id="UZAM01013817">
    <property type="protein sequence ID" value="VDP30220.1"/>
    <property type="molecule type" value="Genomic_DNA"/>
</dbReference>
<dbReference type="AlphaFoldDB" id="A0A183J2Z9"/>
<keyword evidence="1" id="KW-0694">RNA-binding</keyword>
<dbReference type="PANTHER" id="PTHR11208:SF42">
    <property type="entry name" value="QUAKING RELATED 54B, ISOFORM E"/>
    <property type="match status" value="1"/>
</dbReference>
<dbReference type="WBParaSite" id="SBAD_0001061101-mRNA-1">
    <property type="protein sequence ID" value="SBAD_0001061101-mRNA-1"/>
    <property type="gene ID" value="SBAD_0001061101"/>
</dbReference>
<dbReference type="OrthoDB" id="6777263at2759"/>
<dbReference type="Pfam" id="PF22675">
    <property type="entry name" value="KH-I_KHDC4-BBP"/>
    <property type="match status" value="1"/>
</dbReference>
<evidence type="ECO:0000259" key="3">
    <source>
        <dbReference type="SMART" id="SM00322"/>
    </source>
</evidence>
<evidence type="ECO:0000256" key="1">
    <source>
        <dbReference type="ARBA" id="ARBA00022884"/>
    </source>
</evidence>
<dbReference type="Proteomes" id="UP000270296">
    <property type="component" value="Unassembled WGS sequence"/>
</dbReference>
<gene>
    <name evidence="4" type="ORF">SBAD_LOCUS10247</name>
</gene>
<dbReference type="GO" id="GO:0005634">
    <property type="term" value="C:nucleus"/>
    <property type="evidence" value="ECO:0007669"/>
    <property type="project" value="TreeGrafter"/>
</dbReference>
<reference evidence="6" key="1">
    <citation type="submission" date="2016-06" db="UniProtKB">
        <authorList>
            <consortium name="WormBaseParasite"/>
        </authorList>
    </citation>
    <scope>IDENTIFICATION</scope>
</reference>
<dbReference type="InterPro" id="IPR004087">
    <property type="entry name" value="KH_dom"/>
</dbReference>
<feature type="domain" description="K Homology" evidence="3">
    <location>
        <begin position="79"/>
        <end position="177"/>
    </location>
</feature>
<dbReference type="PANTHER" id="PTHR11208">
    <property type="entry name" value="RNA-BINDING PROTEIN RELATED"/>
    <property type="match status" value="1"/>
</dbReference>
<evidence type="ECO:0000313" key="4">
    <source>
        <dbReference type="EMBL" id="VDP30220.1"/>
    </source>
</evidence>
<sequence length="249" mass="27651">MQYPPFVATEIPGPSPDGDFGNLTTRPPQVDPFIEELLSEKQRVDPTLIRVHEVIDRELEKRAGKQEPEYLEVDIEKPIKLVKKILIPVARHPNFNFVGKLMGPGGSTLKSMQEKLAVKLNVWGRGSTKDSSKEEALLATGEPKYAHLKECLHVRVTVVAPPIEAYKKMSEALEEVKKHLNPDMGDDISKAQITTLGFNPQKYANQPAAPRGRGGAIPPVGHGRGMMPMDIGYDYGTQNFLQPYGYPDQ</sequence>
<evidence type="ECO:0000313" key="5">
    <source>
        <dbReference type="Proteomes" id="UP000270296"/>
    </source>
</evidence>
<feature type="region of interest" description="Disordered" evidence="2">
    <location>
        <begin position="1"/>
        <end position="26"/>
    </location>
</feature>
<dbReference type="InterPro" id="IPR036612">
    <property type="entry name" value="KH_dom_type_1_sf"/>
</dbReference>
<dbReference type="GO" id="GO:0000381">
    <property type="term" value="P:regulation of alternative mRNA splicing, via spliceosome"/>
    <property type="evidence" value="ECO:0007669"/>
    <property type="project" value="TreeGrafter"/>
</dbReference>
<evidence type="ECO:0000313" key="6">
    <source>
        <dbReference type="WBParaSite" id="SBAD_0001061101-mRNA-1"/>
    </source>
</evidence>
<proteinExistence type="predicted"/>
<dbReference type="Gene3D" id="3.30.1370.10">
    <property type="entry name" value="K Homology domain, type 1"/>
    <property type="match status" value="1"/>
</dbReference>
<name>A0A183J2Z9_9BILA</name>
<reference evidence="4 5" key="2">
    <citation type="submission" date="2018-11" db="EMBL/GenBank/DDBJ databases">
        <authorList>
            <consortium name="Pathogen Informatics"/>
        </authorList>
    </citation>
    <scope>NUCLEOTIDE SEQUENCE [LARGE SCALE GENOMIC DNA]</scope>
</reference>